<dbReference type="AlphaFoldDB" id="A0A5N4B0P2"/>
<dbReference type="EMBL" id="VVIM01000001">
    <property type="protein sequence ID" value="KAB0803154.1"/>
    <property type="molecule type" value="Genomic_DNA"/>
</dbReference>
<dbReference type="Proteomes" id="UP000327044">
    <property type="component" value="Unassembled WGS sequence"/>
</dbReference>
<accession>A0A5N4B0P2</accession>
<reference evidence="1 2" key="1">
    <citation type="journal article" date="2018" name="Elife">
        <title>Firefly genomes illuminate parallel origins of bioluminescence in beetles.</title>
        <authorList>
            <person name="Fallon T.R."/>
            <person name="Lower S.E."/>
            <person name="Chang C.H."/>
            <person name="Bessho-Uehara M."/>
            <person name="Martin G.J."/>
            <person name="Bewick A.J."/>
            <person name="Behringer M."/>
            <person name="Debat H.J."/>
            <person name="Wong I."/>
            <person name="Day J.C."/>
            <person name="Suvorov A."/>
            <person name="Silva C.J."/>
            <person name="Stanger-Hall K.F."/>
            <person name="Hall D.W."/>
            <person name="Schmitz R.J."/>
            <person name="Nelson D.R."/>
            <person name="Lewis S.M."/>
            <person name="Shigenobu S."/>
            <person name="Bybee S.M."/>
            <person name="Larracuente A.M."/>
            <person name="Oba Y."/>
            <person name="Weng J.K."/>
        </authorList>
    </citation>
    <scope>NUCLEOTIDE SEQUENCE [LARGE SCALE GENOMIC DNA]</scope>
    <source>
        <strain evidence="1">1611_PpyrPB1</strain>
        <tissue evidence="1">Whole body</tissue>
    </source>
</reference>
<organism evidence="1 2">
    <name type="scientific">Photinus pyralis</name>
    <name type="common">Common eastern firefly</name>
    <name type="synonym">Lampyris pyralis</name>
    <dbReference type="NCBI Taxonomy" id="7054"/>
    <lineage>
        <taxon>Eukaryota</taxon>
        <taxon>Metazoa</taxon>
        <taxon>Ecdysozoa</taxon>
        <taxon>Arthropoda</taxon>
        <taxon>Hexapoda</taxon>
        <taxon>Insecta</taxon>
        <taxon>Pterygota</taxon>
        <taxon>Neoptera</taxon>
        <taxon>Endopterygota</taxon>
        <taxon>Coleoptera</taxon>
        <taxon>Polyphaga</taxon>
        <taxon>Elateriformia</taxon>
        <taxon>Elateroidea</taxon>
        <taxon>Lampyridae</taxon>
        <taxon>Lampyrinae</taxon>
        <taxon>Photinus</taxon>
    </lineage>
</organism>
<keyword evidence="2" id="KW-1185">Reference proteome</keyword>
<dbReference type="InParanoid" id="A0A5N4B0P2"/>
<name>A0A5N4B0P2_PHOPY</name>
<protein>
    <recommendedName>
        <fullName evidence="3">DDE Tnp4 domain-containing protein</fullName>
    </recommendedName>
</protein>
<evidence type="ECO:0008006" key="3">
    <source>
        <dbReference type="Google" id="ProtNLM"/>
    </source>
</evidence>
<evidence type="ECO:0000313" key="2">
    <source>
        <dbReference type="Proteomes" id="UP000327044"/>
    </source>
</evidence>
<feature type="non-terminal residue" evidence="1">
    <location>
        <position position="1"/>
    </location>
</feature>
<proteinExistence type="predicted"/>
<evidence type="ECO:0000313" key="1">
    <source>
        <dbReference type="EMBL" id="KAB0803154.1"/>
    </source>
</evidence>
<sequence>SFGLLKGRMRRLLDNLPMIRTDLIPQYIIACCVIHNICLLKNDQFQPLALHTSDKNNTQCGVNGNVDTNEKALAKQKRDAIAAALPTREDI</sequence>
<gene>
    <name evidence="1" type="ORF">PPYR_00124</name>
</gene>
<comment type="caution">
    <text evidence="1">The sequence shown here is derived from an EMBL/GenBank/DDBJ whole genome shotgun (WGS) entry which is preliminary data.</text>
</comment>